<feature type="domain" description="Prokaryotic YEATS" evidence="3">
    <location>
        <begin position="258"/>
        <end position="326"/>
    </location>
</feature>
<evidence type="ECO:0000313" key="4">
    <source>
        <dbReference type="EMBL" id="MBB5287629.1"/>
    </source>
</evidence>
<feature type="transmembrane region" description="Helical" evidence="2">
    <location>
        <begin position="21"/>
        <end position="39"/>
    </location>
</feature>
<proteinExistence type="predicted"/>
<dbReference type="AlphaFoldDB" id="A0A840U733"/>
<evidence type="ECO:0000259" key="3">
    <source>
        <dbReference type="Pfam" id="PF20305"/>
    </source>
</evidence>
<keyword evidence="2" id="KW-0472">Membrane</keyword>
<evidence type="ECO:0000313" key="5">
    <source>
        <dbReference type="Proteomes" id="UP000557307"/>
    </source>
</evidence>
<accession>A0A840U733</accession>
<dbReference type="InterPro" id="IPR046888">
    <property type="entry name" value="pYEATS"/>
</dbReference>
<feature type="transmembrane region" description="Helical" evidence="2">
    <location>
        <begin position="146"/>
        <end position="166"/>
    </location>
</feature>
<keyword evidence="5" id="KW-1185">Reference proteome</keyword>
<dbReference type="EMBL" id="JACHGF010000022">
    <property type="protein sequence ID" value="MBB5287629.1"/>
    <property type="molecule type" value="Genomic_DNA"/>
</dbReference>
<dbReference type="Pfam" id="PF20305">
    <property type="entry name" value="pYEATS"/>
    <property type="match status" value="1"/>
</dbReference>
<evidence type="ECO:0000256" key="1">
    <source>
        <dbReference type="SAM" id="MobiDB-lite"/>
    </source>
</evidence>
<feature type="compositionally biased region" description="Basic and acidic residues" evidence="1">
    <location>
        <begin position="221"/>
        <end position="239"/>
    </location>
</feature>
<feature type="transmembrane region" description="Helical" evidence="2">
    <location>
        <begin position="45"/>
        <end position="67"/>
    </location>
</feature>
<keyword evidence="2" id="KW-0812">Transmembrane</keyword>
<dbReference type="Proteomes" id="UP000557307">
    <property type="component" value="Unassembled WGS sequence"/>
</dbReference>
<organism evidence="4 5">
    <name type="scientific">Rhabdobacter roseus</name>
    <dbReference type="NCBI Taxonomy" id="1655419"/>
    <lineage>
        <taxon>Bacteria</taxon>
        <taxon>Pseudomonadati</taxon>
        <taxon>Bacteroidota</taxon>
        <taxon>Cytophagia</taxon>
        <taxon>Cytophagales</taxon>
        <taxon>Cytophagaceae</taxon>
        <taxon>Rhabdobacter</taxon>
    </lineage>
</organism>
<protein>
    <recommendedName>
        <fullName evidence="3">Prokaryotic YEATS domain-containing protein</fullName>
    </recommendedName>
</protein>
<name>A0A840U733_9BACT</name>
<dbReference type="RefSeq" id="WP_184180173.1">
    <property type="nucleotide sequence ID" value="NZ_JACHGF010000022.1"/>
</dbReference>
<sequence length="340" mass="37133">MFTTFKQIFTPNPRDAFGARFTFVLLLLVLVGVIIVGWQRVASPVVAFLLASACLALGMLVGFLFGIPKILQGRQPTDEQGRSSQHRPNTNLEEISDWLTKIIVGLGLVQLKTIPGRVQETSEYIAGKIATSPLQIGAATTLTGSILVYFPVVGFLGGYLVTRMYLSNAIREADERLNEPSDAMKEIVKNVQESISKIEATLPVAQQDRIEKGLVAPRSVKGTDNDDPQKGKWGGLEERNGRRLSARGKKIPFLGSLYSIVLTVESTDSDKPLVGNVKFHLHPTFINSTPIIFVKDGKAELTLTAWGAFTVGAEADDGATTLELDLSDPKWGFSEEFRSL</sequence>
<feature type="region of interest" description="Disordered" evidence="1">
    <location>
        <begin position="215"/>
        <end position="239"/>
    </location>
</feature>
<gene>
    <name evidence="4" type="ORF">HNQ92_005796</name>
</gene>
<comment type="caution">
    <text evidence="4">The sequence shown here is derived from an EMBL/GenBank/DDBJ whole genome shotgun (WGS) entry which is preliminary data.</text>
</comment>
<reference evidence="4 5" key="1">
    <citation type="submission" date="2020-08" db="EMBL/GenBank/DDBJ databases">
        <title>Genomic Encyclopedia of Type Strains, Phase IV (KMG-IV): sequencing the most valuable type-strain genomes for metagenomic binning, comparative biology and taxonomic classification.</title>
        <authorList>
            <person name="Goeker M."/>
        </authorList>
    </citation>
    <scope>NUCLEOTIDE SEQUENCE [LARGE SCALE GENOMIC DNA]</scope>
    <source>
        <strain evidence="4 5">DSM 105074</strain>
    </source>
</reference>
<evidence type="ECO:0000256" key="2">
    <source>
        <dbReference type="SAM" id="Phobius"/>
    </source>
</evidence>
<keyword evidence="2" id="KW-1133">Transmembrane helix</keyword>